<name>A0A814XIH0_ADIRI</name>
<keyword evidence="2" id="KW-0732">Signal</keyword>
<dbReference type="EMBL" id="CAJNOJ010000158">
    <property type="protein sequence ID" value="CAF1217174.1"/>
    <property type="molecule type" value="Genomic_DNA"/>
</dbReference>
<evidence type="ECO:0000313" key="5">
    <source>
        <dbReference type="Proteomes" id="UP000663852"/>
    </source>
</evidence>
<dbReference type="Proteomes" id="UP000663852">
    <property type="component" value="Unassembled WGS sequence"/>
</dbReference>
<keyword evidence="1" id="KW-1133">Transmembrane helix</keyword>
<feature type="domain" description="Beta-lactamase-related" evidence="3">
    <location>
        <begin position="28"/>
        <end position="401"/>
    </location>
</feature>
<evidence type="ECO:0000256" key="2">
    <source>
        <dbReference type="SAM" id="SignalP"/>
    </source>
</evidence>
<protein>
    <recommendedName>
        <fullName evidence="3">Beta-lactamase-related domain-containing protein</fullName>
    </recommendedName>
</protein>
<dbReference type="InterPro" id="IPR012338">
    <property type="entry name" value="Beta-lactam/transpept-like"/>
</dbReference>
<feature type="transmembrane region" description="Helical" evidence="1">
    <location>
        <begin position="439"/>
        <end position="461"/>
    </location>
</feature>
<dbReference type="SUPFAM" id="SSF56601">
    <property type="entry name" value="beta-lactamase/transpeptidase-like"/>
    <property type="match status" value="1"/>
</dbReference>
<organism evidence="4 5">
    <name type="scientific">Adineta ricciae</name>
    <name type="common">Rotifer</name>
    <dbReference type="NCBI Taxonomy" id="249248"/>
    <lineage>
        <taxon>Eukaryota</taxon>
        <taxon>Metazoa</taxon>
        <taxon>Spiralia</taxon>
        <taxon>Gnathifera</taxon>
        <taxon>Rotifera</taxon>
        <taxon>Eurotatoria</taxon>
        <taxon>Bdelloidea</taxon>
        <taxon>Adinetida</taxon>
        <taxon>Adinetidae</taxon>
        <taxon>Adineta</taxon>
    </lineage>
</organism>
<dbReference type="InterPro" id="IPR050491">
    <property type="entry name" value="AmpC-like"/>
</dbReference>
<dbReference type="Gene3D" id="3.40.710.10">
    <property type="entry name" value="DD-peptidase/beta-lactamase superfamily"/>
    <property type="match status" value="1"/>
</dbReference>
<reference evidence="4" key="1">
    <citation type="submission" date="2021-02" db="EMBL/GenBank/DDBJ databases">
        <authorList>
            <person name="Nowell W R."/>
        </authorList>
    </citation>
    <scope>NUCLEOTIDE SEQUENCE</scope>
</reference>
<evidence type="ECO:0000259" key="3">
    <source>
        <dbReference type="Pfam" id="PF00144"/>
    </source>
</evidence>
<comment type="caution">
    <text evidence="4">The sequence shown here is derived from an EMBL/GenBank/DDBJ whole genome shotgun (WGS) entry which is preliminary data.</text>
</comment>
<keyword evidence="1" id="KW-0472">Membrane</keyword>
<dbReference type="PANTHER" id="PTHR46825">
    <property type="entry name" value="D-ALANYL-D-ALANINE-CARBOXYPEPTIDASE/ENDOPEPTIDASE AMPH"/>
    <property type="match status" value="1"/>
</dbReference>
<dbReference type="PANTHER" id="PTHR46825:SF9">
    <property type="entry name" value="BETA-LACTAMASE-RELATED DOMAIN-CONTAINING PROTEIN"/>
    <property type="match status" value="1"/>
</dbReference>
<evidence type="ECO:0000256" key="1">
    <source>
        <dbReference type="SAM" id="Phobius"/>
    </source>
</evidence>
<dbReference type="InterPro" id="IPR001466">
    <property type="entry name" value="Beta-lactam-related"/>
</dbReference>
<feature type="signal peptide" evidence="2">
    <location>
        <begin position="1"/>
        <end position="21"/>
    </location>
</feature>
<dbReference type="Pfam" id="PF00144">
    <property type="entry name" value="Beta-lactamase"/>
    <property type="match status" value="1"/>
</dbReference>
<accession>A0A814XIH0</accession>
<dbReference type="OrthoDB" id="5946976at2759"/>
<sequence>MLKILSLIICITTLNIINISGSNCPDRQWIIESLKKVQVPGAAVIVINATHTLYEEAFGFQSLVPPIPMNINTSIFPLASVSKTFIAAAVMQLVEKELVDLDTDVNQYLSEPGKRIFHPKYPSHSITLRKLLSHSASIFVSYAVQNTYYQPDDTAYEQRSLADVVYQYVNPNTSNWLPKPPGSVTSYSNEGSALAALVVERVSKMPYSEYVKESILKPLGVDISKTGVRLSDFATTENFVKHYNYAFNASYLEGWKHFIPQLNITPISSNFPTWLHIPDFSFNFYPSGLLRMSAKTLSTYLRMFINNGSSILLPRSIAEMRTVVGGGLIPPYSPDSTRDSTGVGGGAPPPPPQYGLSWYWNTMSDGRRYIGHTGFLPGMSHLVLVNEKHSIGVILLTNADILGPTHLAQAIGETGTDIHMALFQCFDTNATTPIVPASALRVTGTLFCFYVTILTFLRFLLF</sequence>
<proteinExistence type="predicted"/>
<gene>
    <name evidence="4" type="ORF">EDS130_LOCUS26211</name>
</gene>
<feature type="chain" id="PRO_5032844448" description="Beta-lactamase-related domain-containing protein" evidence="2">
    <location>
        <begin position="22"/>
        <end position="462"/>
    </location>
</feature>
<keyword evidence="1" id="KW-0812">Transmembrane</keyword>
<dbReference type="AlphaFoldDB" id="A0A814XIH0"/>
<evidence type="ECO:0000313" key="4">
    <source>
        <dbReference type="EMBL" id="CAF1217174.1"/>
    </source>
</evidence>